<proteinExistence type="predicted"/>
<keyword evidence="3" id="KW-1185">Reference proteome</keyword>
<accession>A0A3M0IH65</accession>
<protein>
    <submittedName>
        <fullName evidence="2">Uncharacterized protein</fullName>
    </submittedName>
</protein>
<feature type="region of interest" description="Disordered" evidence="1">
    <location>
        <begin position="126"/>
        <end position="150"/>
    </location>
</feature>
<evidence type="ECO:0000313" key="3">
    <source>
        <dbReference type="Proteomes" id="UP000269221"/>
    </source>
</evidence>
<gene>
    <name evidence="2" type="ORF">DUI87_35530</name>
</gene>
<evidence type="ECO:0000256" key="1">
    <source>
        <dbReference type="SAM" id="MobiDB-lite"/>
    </source>
</evidence>
<name>A0A3M0IH65_HIRRU</name>
<organism evidence="2 3">
    <name type="scientific">Hirundo rustica rustica</name>
    <dbReference type="NCBI Taxonomy" id="333673"/>
    <lineage>
        <taxon>Eukaryota</taxon>
        <taxon>Metazoa</taxon>
        <taxon>Chordata</taxon>
        <taxon>Craniata</taxon>
        <taxon>Vertebrata</taxon>
        <taxon>Euteleostomi</taxon>
        <taxon>Archelosauria</taxon>
        <taxon>Archosauria</taxon>
        <taxon>Dinosauria</taxon>
        <taxon>Saurischia</taxon>
        <taxon>Theropoda</taxon>
        <taxon>Coelurosauria</taxon>
        <taxon>Aves</taxon>
        <taxon>Neognathae</taxon>
        <taxon>Neoaves</taxon>
        <taxon>Telluraves</taxon>
        <taxon>Australaves</taxon>
        <taxon>Passeriformes</taxon>
        <taxon>Sylvioidea</taxon>
        <taxon>Hirundinidae</taxon>
        <taxon>Hirundo</taxon>
    </lineage>
</organism>
<comment type="caution">
    <text evidence="2">The sequence shown here is derived from an EMBL/GenBank/DDBJ whole genome shotgun (WGS) entry which is preliminary data.</text>
</comment>
<evidence type="ECO:0000313" key="2">
    <source>
        <dbReference type="EMBL" id="RMB88095.1"/>
    </source>
</evidence>
<reference evidence="2 3" key="1">
    <citation type="submission" date="2018-07" db="EMBL/GenBank/DDBJ databases">
        <title>A high quality draft genome assembly of the barn swallow (H. rustica rustica).</title>
        <authorList>
            <person name="Formenti G."/>
            <person name="Chiara M."/>
            <person name="Poveda L."/>
            <person name="Francoijs K.-J."/>
            <person name="Bonisoli-Alquati A."/>
            <person name="Canova L."/>
            <person name="Gianfranceschi L."/>
            <person name="Horner D.S."/>
            <person name="Saino N."/>
        </authorList>
    </citation>
    <scope>NUCLEOTIDE SEQUENCE [LARGE SCALE GENOMIC DNA]</scope>
    <source>
        <strain evidence="2">Chelidonia</strain>
        <tissue evidence="2">Blood</tissue>
    </source>
</reference>
<feature type="region of interest" description="Disordered" evidence="1">
    <location>
        <begin position="1"/>
        <end position="20"/>
    </location>
</feature>
<dbReference type="EMBL" id="QRBI01000355">
    <property type="protein sequence ID" value="RMB88095.1"/>
    <property type="molecule type" value="Genomic_DNA"/>
</dbReference>
<dbReference type="AlphaFoldDB" id="A0A3M0IH65"/>
<sequence length="150" mass="16504">MEATGAIPEGSGEYSTWDSSERLSFPRVRVLDSRRSRRSRNRLRGSAGIPDPRWEISWECGGDSWEERSQDRIQLFGTMGIGSELIRAESPDGSDGSDPGGCGGIFHVGFVRAAFVPEDPRPGFPEILESAPRVGRHSRSEAGDLPGMWR</sequence>
<dbReference type="Proteomes" id="UP000269221">
    <property type="component" value="Unassembled WGS sequence"/>
</dbReference>